<dbReference type="PANTHER" id="PTHR37731">
    <property type="entry name" value="PEPTIDE TRANSPORTER FAMILY PROTEIN"/>
    <property type="match status" value="1"/>
</dbReference>
<dbReference type="Proteomes" id="UP001177120">
    <property type="component" value="Unassembled WGS sequence"/>
</dbReference>
<feature type="region of interest" description="Disordered" evidence="1">
    <location>
        <begin position="160"/>
        <end position="182"/>
    </location>
</feature>
<dbReference type="EMBL" id="JAFHAP010000016">
    <property type="protein sequence ID" value="MBN2910800.1"/>
    <property type="molecule type" value="Genomic_DNA"/>
</dbReference>
<sequence length="279" mass="31834">MSEQTKLAVKQQQQNQMIMPAGTVEQALQAFQQYQELKHRLGSPEDFQQIGDKQHPKKSFVRKVQRFFNVSCEIIQDEPLYDKNGKIIAWLAKARATHLATGAYQEADGSCGFEEKTEKQRTIHNIRAHAITRAKNRAILDLVGFGEVSAEEINEREYIAQQTRQHQQQHTQQPQGPQGLATDAQRRKIFAMGRNEKKLTDEQIKKLVKYQTGKESTKELTKQEAKELIDLMEQMSGPELVQLIGEKAIESAVEDLPEVEVIDPNAPITDEEIKEAMNR</sequence>
<name>A0ABS2WNF2_9BACL</name>
<dbReference type="RefSeq" id="WP_205497048.1">
    <property type="nucleotide sequence ID" value="NZ_JAFHAP010000016.1"/>
</dbReference>
<evidence type="ECO:0000313" key="3">
    <source>
        <dbReference type="Proteomes" id="UP001177120"/>
    </source>
</evidence>
<reference evidence="2" key="1">
    <citation type="journal article" date="2024" name="Int. J. Syst. Evol. Microbiol.">
        <title>Polycladomyces zharkentensis sp. nov., a novel thermophilic cellulose- and starch-degrading member of the Bacillota from a geothermal aquifer in Kazakhstan.</title>
        <authorList>
            <person name="Mashzhan A."/>
            <person name="Kistaubayeva A."/>
            <person name="Javier-Lopez R."/>
            <person name="Bissenova U."/>
            <person name="Bissenbay A."/>
            <person name="Birkeland N.K."/>
        </authorList>
    </citation>
    <scope>NUCLEOTIDE SEQUENCE</scope>
    <source>
        <strain evidence="2">ZKZ2T</strain>
    </source>
</reference>
<evidence type="ECO:0000256" key="1">
    <source>
        <dbReference type="SAM" id="MobiDB-lite"/>
    </source>
</evidence>
<dbReference type="PANTHER" id="PTHR37731:SF1">
    <property type="entry name" value="PEPTIDE TRANSPORTER FAMILY PROTEIN"/>
    <property type="match status" value="1"/>
</dbReference>
<protein>
    <submittedName>
        <fullName evidence="2">Uncharacterized protein</fullName>
    </submittedName>
</protein>
<gene>
    <name evidence="2" type="ORF">JQC72_14970</name>
</gene>
<keyword evidence="3" id="KW-1185">Reference proteome</keyword>
<organism evidence="2 3">
    <name type="scientific">Polycladomyces zharkentensis</name>
    <dbReference type="NCBI Taxonomy" id="2807616"/>
    <lineage>
        <taxon>Bacteria</taxon>
        <taxon>Bacillati</taxon>
        <taxon>Bacillota</taxon>
        <taxon>Bacilli</taxon>
        <taxon>Bacillales</taxon>
        <taxon>Thermoactinomycetaceae</taxon>
        <taxon>Polycladomyces</taxon>
    </lineage>
</organism>
<proteinExistence type="predicted"/>
<feature type="compositionally biased region" description="Low complexity" evidence="1">
    <location>
        <begin position="161"/>
        <end position="179"/>
    </location>
</feature>
<accession>A0ABS2WNF2</accession>
<comment type="caution">
    <text evidence="2">The sequence shown here is derived from an EMBL/GenBank/DDBJ whole genome shotgun (WGS) entry which is preliminary data.</text>
</comment>
<evidence type="ECO:0000313" key="2">
    <source>
        <dbReference type="EMBL" id="MBN2910800.1"/>
    </source>
</evidence>